<name>A0ACB9I1V5_9ASTR</name>
<comment type="caution">
    <text evidence="1">The sequence shown here is derived from an EMBL/GenBank/DDBJ whole genome shotgun (WGS) entry which is preliminary data.</text>
</comment>
<dbReference type="EMBL" id="CM042027">
    <property type="protein sequence ID" value="KAI3801975.1"/>
    <property type="molecule type" value="Genomic_DNA"/>
</dbReference>
<reference evidence="1 2" key="2">
    <citation type="journal article" date="2022" name="Mol. Ecol. Resour.">
        <title>The genomes of chicory, endive, great burdock and yacon provide insights into Asteraceae paleo-polyploidization history and plant inulin production.</title>
        <authorList>
            <person name="Fan W."/>
            <person name="Wang S."/>
            <person name="Wang H."/>
            <person name="Wang A."/>
            <person name="Jiang F."/>
            <person name="Liu H."/>
            <person name="Zhao H."/>
            <person name="Xu D."/>
            <person name="Zhang Y."/>
        </authorList>
    </citation>
    <scope>NUCLEOTIDE SEQUENCE [LARGE SCALE GENOMIC DNA]</scope>
    <source>
        <strain evidence="2">cv. Yunnan</strain>
        <tissue evidence="1">Leaves</tissue>
    </source>
</reference>
<accession>A0ACB9I1V5</accession>
<protein>
    <submittedName>
        <fullName evidence="1">Uncharacterized protein</fullName>
    </submittedName>
</protein>
<evidence type="ECO:0000313" key="2">
    <source>
        <dbReference type="Proteomes" id="UP001056120"/>
    </source>
</evidence>
<reference evidence="2" key="1">
    <citation type="journal article" date="2022" name="Mol. Ecol. Resour.">
        <title>The genomes of chicory, endive, great burdock and yacon provide insights into Asteraceae palaeo-polyploidization history and plant inulin production.</title>
        <authorList>
            <person name="Fan W."/>
            <person name="Wang S."/>
            <person name="Wang H."/>
            <person name="Wang A."/>
            <person name="Jiang F."/>
            <person name="Liu H."/>
            <person name="Zhao H."/>
            <person name="Xu D."/>
            <person name="Zhang Y."/>
        </authorList>
    </citation>
    <scope>NUCLEOTIDE SEQUENCE [LARGE SCALE GENOMIC DNA]</scope>
    <source>
        <strain evidence="2">cv. Yunnan</strain>
    </source>
</reference>
<proteinExistence type="predicted"/>
<dbReference type="Proteomes" id="UP001056120">
    <property type="component" value="Linkage Group LG10"/>
</dbReference>
<gene>
    <name evidence="1" type="ORF">L1987_30095</name>
</gene>
<evidence type="ECO:0000313" key="1">
    <source>
        <dbReference type="EMBL" id="KAI3801975.1"/>
    </source>
</evidence>
<sequence length="146" mass="16683">MLDVFFCCNRDRAMLLEHPYTSSPIRGMPSGVEKQVGGEVQRDDQDLIWADKVYVRVEQLIYVYFRLLFKSLRMFLSSLIASILFSSLSVASGRSDPALPDLVQMRRLSQAPASPLIYLSSDVGTPYLLQVFMLNTYKLTLLPHFR</sequence>
<organism evidence="1 2">
    <name type="scientific">Smallanthus sonchifolius</name>
    <dbReference type="NCBI Taxonomy" id="185202"/>
    <lineage>
        <taxon>Eukaryota</taxon>
        <taxon>Viridiplantae</taxon>
        <taxon>Streptophyta</taxon>
        <taxon>Embryophyta</taxon>
        <taxon>Tracheophyta</taxon>
        <taxon>Spermatophyta</taxon>
        <taxon>Magnoliopsida</taxon>
        <taxon>eudicotyledons</taxon>
        <taxon>Gunneridae</taxon>
        <taxon>Pentapetalae</taxon>
        <taxon>asterids</taxon>
        <taxon>campanulids</taxon>
        <taxon>Asterales</taxon>
        <taxon>Asteraceae</taxon>
        <taxon>Asteroideae</taxon>
        <taxon>Heliantheae alliance</taxon>
        <taxon>Millerieae</taxon>
        <taxon>Smallanthus</taxon>
    </lineage>
</organism>
<keyword evidence="2" id="KW-1185">Reference proteome</keyword>